<keyword evidence="2" id="KW-1185">Reference proteome</keyword>
<gene>
    <name evidence="1" type="ORF">C2G38_2231474</name>
</gene>
<dbReference type="EMBL" id="QKWP01003240">
    <property type="protein sequence ID" value="RIB01234.1"/>
    <property type="molecule type" value="Genomic_DNA"/>
</dbReference>
<reference evidence="1 2" key="1">
    <citation type="submission" date="2018-06" db="EMBL/GenBank/DDBJ databases">
        <title>Comparative genomics reveals the genomic features of Rhizophagus irregularis, R. cerebriforme, R. diaphanum and Gigaspora rosea, and their symbiotic lifestyle signature.</title>
        <authorList>
            <person name="Morin E."/>
            <person name="San Clemente H."/>
            <person name="Chen E.C.H."/>
            <person name="De La Providencia I."/>
            <person name="Hainaut M."/>
            <person name="Kuo A."/>
            <person name="Kohler A."/>
            <person name="Murat C."/>
            <person name="Tang N."/>
            <person name="Roy S."/>
            <person name="Loubradou J."/>
            <person name="Henrissat B."/>
            <person name="Grigoriev I.V."/>
            <person name="Corradi N."/>
            <person name="Roux C."/>
            <person name="Martin F.M."/>
        </authorList>
    </citation>
    <scope>NUCLEOTIDE SEQUENCE [LARGE SCALE GENOMIC DNA]</scope>
    <source>
        <strain evidence="1 2">DAOM 194757</strain>
    </source>
</reference>
<dbReference type="AlphaFoldDB" id="A0A397TTU5"/>
<protein>
    <submittedName>
        <fullName evidence="1">Uncharacterized protein</fullName>
    </submittedName>
</protein>
<evidence type="ECO:0000313" key="2">
    <source>
        <dbReference type="Proteomes" id="UP000266673"/>
    </source>
</evidence>
<accession>A0A397TTU5</accession>
<organism evidence="1 2">
    <name type="scientific">Gigaspora rosea</name>
    <dbReference type="NCBI Taxonomy" id="44941"/>
    <lineage>
        <taxon>Eukaryota</taxon>
        <taxon>Fungi</taxon>
        <taxon>Fungi incertae sedis</taxon>
        <taxon>Mucoromycota</taxon>
        <taxon>Glomeromycotina</taxon>
        <taxon>Glomeromycetes</taxon>
        <taxon>Diversisporales</taxon>
        <taxon>Gigasporaceae</taxon>
        <taxon>Gigaspora</taxon>
    </lineage>
</organism>
<evidence type="ECO:0000313" key="1">
    <source>
        <dbReference type="EMBL" id="RIB01234.1"/>
    </source>
</evidence>
<dbReference type="Proteomes" id="UP000266673">
    <property type="component" value="Unassembled WGS sequence"/>
</dbReference>
<proteinExistence type="predicted"/>
<comment type="caution">
    <text evidence="1">The sequence shown here is derived from an EMBL/GenBank/DDBJ whole genome shotgun (WGS) entry which is preliminary data.</text>
</comment>
<name>A0A397TTU5_9GLOM</name>
<sequence>MFLIFRSFFVALGVYSVDLEMDPWLRFSFSGFLFVAFVAGVDLGMDLQLRFPGYFTLEVISTITDVDPTSIPVLDFCARGDSIIGKANPFPQTSTAFSTFLTIIVPALCRIGFLPGIP</sequence>